<feature type="region of interest" description="Disordered" evidence="7">
    <location>
        <begin position="1"/>
        <end position="25"/>
    </location>
</feature>
<gene>
    <name evidence="10" type="ORF">NLU13_0484</name>
</gene>
<dbReference type="CDD" id="cd17327">
    <property type="entry name" value="MFS_FEN2_like"/>
    <property type="match status" value="1"/>
</dbReference>
<evidence type="ECO:0000313" key="10">
    <source>
        <dbReference type="EMBL" id="KAK0390982.1"/>
    </source>
</evidence>
<proteinExistence type="inferred from homology"/>
<keyword evidence="4 8" id="KW-1133">Transmembrane helix</keyword>
<sequence>MAAVFNEKPGKAESPDNGSLTGSRDLDDNYKVFETAQDLNASPEEVKKVLRKIDLHVVPVLFGSYMLQYLDKNSLNFASVYGLKEGTHLHGQDYSWLGTIFYFGYLIAQFPAGYLLQRLPIGRFVSIITLLWGVILMTTPACTSFAGIATNRFMLGLTEATVNPAFVAIMSIWYTNQEQPLRLESYYCTNGIATMFGGLIGYAVGHIHTGLARWKYVFLIFGAWSFAWGLVSFVFLPDLPATARFLNEREKAIAIDRVAKNRQGVKNKHFKKDQAIQCVKDPKTWILFVMAVGAQVPNAALTSFTSLIVKSFGFGTLGTQYMQIPGGAVQFLALIGGGFVCSKWPNTRCAAMIVANTICIAGAAMLVGLPNDNKWGRLVALWLCYFQGLGFSMSLTMISSNVAGSTKKQLTSAILFTGYCVGNIIGPQTFLDSEAPGYHSAYIAMLVGYSVKLLSVVVLYVYMYRENKKRDAAGNADEQAAINAGMHDITEIDNKGFRYTL</sequence>
<comment type="caution">
    <text evidence="10">The sequence shown here is derived from an EMBL/GenBank/DDBJ whole genome shotgun (WGS) entry which is preliminary data.</text>
</comment>
<evidence type="ECO:0000256" key="8">
    <source>
        <dbReference type="SAM" id="Phobius"/>
    </source>
</evidence>
<evidence type="ECO:0000256" key="4">
    <source>
        <dbReference type="ARBA" id="ARBA00022989"/>
    </source>
</evidence>
<dbReference type="PANTHER" id="PTHR43791:SF70">
    <property type="entry name" value="MAJOR FACILITATOR SUPERFAMILY (MFS) PROFILE DOMAIN-CONTAINING PROTEIN"/>
    <property type="match status" value="1"/>
</dbReference>
<reference evidence="10" key="1">
    <citation type="submission" date="2022-10" db="EMBL/GenBank/DDBJ databases">
        <title>Determination and structural analysis of whole genome sequence of Sarocladium strictum F4-1.</title>
        <authorList>
            <person name="Hu L."/>
            <person name="Jiang Y."/>
        </authorList>
    </citation>
    <scope>NUCLEOTIDE SEQUENCE</scope>
    <source>
        <strain evidence="10">F4-1</strain>
    </source>
</reference>
<keyword evidence="11" id="KW-1185">Reference proteome</keyword>
<dbReference type="FunFam" id="1.20.1250.20:FF:000934">
    <property type="entry name" value="Allantoate permease"/>
    <property type="match status" value="1"/>
</dbReference>
<dbReference type="SUPFAM" id="SSF103473">
    <property type="entry name" value="MFS general substrate transporter"/>
    <property type="match status" value="1"/>
</dbReference>
<evidence type="ECO:0000256" key="1">
    <source>
        <dbReference type="ARBA" id="ARBA00004141"/>
    </source>
</evidence>
<name>A0AA39GP54_SARSR</name>
<dbReference type="EMBL" id="JAPDFR010000001">
    <property type="protein sequence ID" value="KAK0390982.1"/>
    <property type="molecule type" value="Genomic_DNA"/>
</dbReference>
<keyword evidence="2" id="KW-0813">Transport</keyword>
<accession>A0AA39GP54</accession>
<feature type="transmembrane region" description="Helical" evidence="8">
    <location>
        <begin position="186"/>
        <end position="204"/>
    </location>
</feature>
<keyword evidence="5 8" id="KW-0472">Membrane</keyword>
<evidence type="ECO:0000256" key="2">
    <source>
        <dbReference type="ARBA" id="ARBA00022448"/>
    </source>
</evidence>
<dbReference type="InterPro" id="IPR011701">
    <property type="entry name" value="MFS"/>
</dbReference>
<feature type="transmembrane region" description="Helical" evidence="8">
    <location>
        <begin position="154"/>
        <end position="174"/>
    </location>
</feature>
<feature type="transmembrane region" description="Helical" evidence="8">
    <location>
        <begin position="410"/>
        <end position="430"/>
    </location>
</feature>
<evidence type="ECO:0000313" key="11">
    <source>
        <dbReference type="Proteomes" id="UP001175261"/>
    </source>
</evidence>
<feature type="transmembrane region" description="Helical" evidence="8">
    <location>
        <begin position="128"/>
        <end position="148"/>
    </location>
</feature>
<dbReference type="PANTHER" id="PTHR43791">
    <property type="entry name" value="PERMEASE-RELATED"/>
    <property type="match status" value="1"/>
</dbReference>
<comment type="subcellular location">
    <subcellularLocation>
        <location evidence="1">Membrane</location>
        <topology evidence="1">Multi-pass membrane protein</topology>
    </subcellularLocation>
</comment>
<feature type="transmembrane region" description="Helical" evidence="8">
    <location>
        <begin position="321"/>
        <end position="342"/>
    </location>
</feature>
<dbReference type="Proteomes" id="UP001175261">
    <property type="component" value="Unassembled WGS sequence"/>
</dbReference>
<dbReference type="InterPro" id="IPR036259">
    <property type="entry name" value="MFS_trans_sf"/>
</dbReference>
<feature type="transmembrane region" description="Helical" evidence="8">
    <location>
        <begin position="442"/>
        <end position="462"/>
    </location>
</feature>
<evidence type="ECO:0000256" key="7">
    <source>
        <dbReference type="SAM" id="MobiDB-lite"/>
    </source>
</evidence>
<keyword evidence="3 8" id="KW-0812">Transmembrane</keyword>
<comment type="similarity">
    <text evidence="6">Belongs to the major facilitator superfamily. Allantoate permease family.</text>
</comment>
<protein>
    <recommendedName>
        <fullName evidence="9">Major facilitator superfamily (MFS) profile domain-containing protein</fullName>
    </recommendedName>
</protein>
<evidence type="ECO:0000256" key="3">
    <source>
        <dbReference type="ARBA" id="ARBA00022692"/>
    </source>
</evidence>
<feature type="transmembrane region" description="Helical" evidence="8">
    <location>
        <begin position="375"/>
        <end position="398"/>
    </location>
</feature>
<dbReference type="Gene3D" id="1.20.1250.20">
    <property type="entry name" value="MFS general substrate transporter like domains"/>
    <property type="match status" value="2"/>
</dbReference>
<feature type="transmembrane region" description="Helical" evidence="8">
    <location>
        <begin position="94"/>
        <end position="116"/>
    </location>
</feature>
<feature type="domain" description="Major facilitator superfamily (MFS) profile" evidence="9">
    <location>
        <begin position="57"/>
        <end position="467"/>
    </location>
</feature>
<dbReference type="InterPro" id="IPR020846">
    <property type="entry name" value="MFS_dom"/>
</dbReference>
<dbReference type="AlphaFoldDB" id="A0AA39GP54"/>
<evidence type="ECO:0000259" key="9">
    <source>
        <dbReference type="PROSITE" id="PS50850"/>
    </source>
</evidence>
<organism evidence="10 11">
    <name type="scientific">Sarocladium strictum</name>
    <name type="common">Black bundle disease fungus</name>
    <name type="synonym">Acremonium strictum</name>
    <dbReference type="NCBI Taxonomy" id="5046"/>
    <lineage>
        <taxon>Eukaryota</taxon>
        <taxon>Fungi</taxon>
        <taxon>Dikarya</taxon>
        <taxon>Ascomycota</taxon>
        <taxon>Pezizomycotina</taxon>
        <taxon>Sordariomycetes</taxon>
        <taxon>Hypocreomycetidae</taxon>
        <taxon>Hypocreales</taxon>
        <taxon>Sarocladiaceae</taxon>
        <taxon>Sarocladium</taxon>
    </lineage>
</organism>
<evidence type="ECO:0000256" key="5">
    <source>
        <dbReference type="ARBA" id="ARBA00023136"/>
    </source>
</evidence>
<dbReference type="PROSITE" id="PS50850">
    <property type="entry name" value="MFS"/>
    <property type="match status" value="1"/>
</dbReference>
<feature type="transmembrane region" description="Helical" evidence="8">
    <location>
        <begin position="349"/>
        <end position="369"/>
    </location>
</feature>
<dbReference type="FunFam" id="1.20.1250.20:FF:000064">
    <property type="entry name" value="MFS allantoate transporter"/>
    <property type="match status" value="1"/>
</dbReference>
<dbReference type="Pfam" id="PF07690">
    <property type="entry name" value="MFS_1"/>
    <property type="match status" value="1"/>
</dbReference>
<dbReference type="GO" id="GO:0016020">
    <property type="term" value="C:membrane"/>
    <property type="evidence" value="ECO:0007669"/>
    <property type="project" value="UniProtKB-SubCell"/>
</dbReference>
<feature type="transmembrane region" description="Helical" evidence="8">
    <location>
        <begin position="216"/>
        <end position="236"/>
    </location>
</feature>
<evidence type="ECO:0000256" key="6">
    <source>
        <dbReference type="ARBA" id="ARBA00037968"/>
    </source>
</evidence>
<dbReference type="GO" id="GO:0022857">
    <property type="term" value="F:transmembrane transporter activity"/>
    <property type="evidence" value="ECO:0007669"/>
    <property type="project" value="InterPro"/>
</dbReference>